<name>E1ZLI3_CHLVA</name>
<dbReference type="InterPro" id="IPR039156">
    <property type="entry name" value="PHAF1/BROMI"/>
</dbReference>
<feature type="compositionally biased region" description="Pro residues" evidence="2">
    <location>
        <begin position="485"/>
        <end position="498"/>
    </location>
</feature>
<feature type="compositionally biased region" description="Low complexity" evidence="2">
    <location>
        <begin position="348"/>
        <end position="363"/>
    </location>
</feature>
<accession>E1ZLI3</accession>
<keyword evidence="4" id="KW-1185">Reference proteome</keyword>
<evidence type="ECO:0000256" key="2">
    <source>
        <dbReference type="SAM" id="MobiDB-lite"/>
    </source>
</evidence>
<evidence type="ECO:0000256" key="1">
    <source>
        <dbReference type="ARBA" id="ARBA00024339"/>
    </source>
</evidence>
<feature type="compositionally biased region" description="Low complexity" evidence="2">
    <location>
        <begin position="518"/>
        <end position="553"/>
    </location>
</feature>
<dbReference type="Pfam" id="PF03676">
    <property type="entry name" value="PHAF1"/>
    <property type="match status" value="1"/>
</dbReference>
<dbReference type="OrthoDB" id="411211at2759"/>
<reference evidence="3 4" key="1">
    <citation type="journal article" date="2010" name="Plant Cell">
        <title>The Chlorella variabilis NC64A genome reveals adaptation to photosymbiosis, coevolution with viruses, and cryptic sex.</title>
        <authorList>
            <person name="Blanc G."/>
            <person name="Duncan G."/>
            <person name="Agarkova I."/>
            <person name="Borodovsky M."/>
            <person name="Gurnon J."/>
            <person name="Kuo A."/>
            <person name="Lindquist E."/>
            <person name="Lucas S."/>
            <person name="Pangilinan J."/>
            <person name="Polle J."/>
            <person name="Salamov A."/>
            <person name="Terry A."/>
            <person name="Yamada T."/>
            <person name="Dunigan D.D."/>
            <person name="Grigoriev I.V."/>
            <person name="Claverie J.M."/>
            <person name="Van Etten J.L."/>
        </authorList>
    </citation>
    <scope>NUCLEOTIDE SEQUENCE [LARGE SCALE GENOMIC DNA]</scope>
    <source>
        <strain evidence="3 4">NC64A</strain>
    </source>
</reference>
<feature type="region of interest" description="Disordered" evidence="2">
    <location>
        <begin position="231"/>
        <end position="252"/>
    </location>
</feature>
<feature type="region of interest" description="Disordered" evidence="2">
    <location>
        <begin position="456"/>
        <end position="570"/>
    </location>
</feature>
<sequence>MRCSDVAPAGQSLAEVLQLVRSHRNSFRLVEVKYASSQQGQPAQQAADIAVCFPEHDFHLLFDGRQQRLRLVEVHDTTRLQIRIGGHVFGGAAQPPTFGRVCEALGPTYPGEAQGGHYPLQYPGVLFLFPLAAGSQQQQGAQQQQQRQGPQGAAAAGADLPVPLCTPAARIVVHHGSAASPAAAQAAALPPLPRGSTYFEGVEAVPGQGLLFGGGGQMLRFGDSPQDVVSELGEPGSTHTRPARPASPAPADPLAGGLAAAAVAPDYYFCYPSRGLDVLFCGGSHRLKKLVLHANAPGHPDFGLYCKCNFRVHPAGTWSLPGGGGDDAGGSPRYTPSADSEEGASMQTAASEASLAATDAAAQHGGGSGGASLAAGEPAGPPADGGSPSSAHQQQQQSQPPSSGLSAAYNMLVGLIDDVIHIDGEVPGGGTGGSGGAAAAAAAAALDGAAAEEAAPGAPAPAAAQAEEGTAAAAAGSSLAAVPLGRPPRPPTSHPIPALPASSGKGGKKKKKKEKQRASAAAAAKMLGTAAASEDVPSAADLDTDTDASFADSGEGPARGPGRHASSPHC</sequence>
<dbReference type="InterPro" id="IPR005373">
    <property type="entry name" value="PHAF1"/>
</dbReference>
<dbReference type="eggNOG" id="KOG2819">
    <property type="taxonomic scope" value="Eukaryota"/>
</dbReference>
<dbReference type="AlphaFoldDB" id="E1ZLI3"/>
<dbReference type="PANTHER" id="PTHR13465:SF2">
    <property type="entry name" value="PHAGOSOME ASSEMBLY FACTOR 1"/>
    <property type="match status" value="1"/>
</dbReference>
<proteinExistence type="inferred from homology"/>
<feature type="compositionally biased region" description="Low complexity" evidence="2">
    <location>
        <begin position="371"/>
        <end position="405"/>
    </location>
</feature>
<dbReference type="InParanoid" id="E1ZLI3"/>
<dbReference type="EMBL" id="GL433852">
    <property type="protein sequence ID" value="EFN53272.1"/>
    <property type="molecule type" value="Genomic_DNA"/>
</dbReference>
<feature type="region of interest" description="Disordered" evidence="2">
    <location>
        <begin position="137"/>
        <end position="158"/>
    </location>
</feature>
<feature type="region of interest" description="Disordered" evidence="2">
    <location>
        <begin position="321"/>
        <end position="405"/>
    </location>
</feature>
<comment type="similarity">
    <text evidence="1">Belongs to the PHAF1 family.</text>
</comment>
<protein>
    <submittedName>
        <fullName evidence="3">Uncharacterized protein</fullName>
    </submittedName>
</protein>
<feature type="compositionally biased region" description="Low complexity" evidence="2">
    <location>
        <begin position="456"/>
        <end position="484"/>
    </location>
</feature>
<dbReference type="PANTHER" id="PTHR13465">
    <property type="entry name" value="UPF0183 PROTEIN"/>
    <property type="match status" value="1"/>
</dbReference>
<dbReference type="KEGG" id="cvr:CHLNCDRAFT_58658"/>
<dbReference type="Proteomes" id="UP000008141">
    <property type="component" value="Unassembled WGS sequence"/>
</dbReference>
<organism evidence="4">
    <name type="scientific">Chlorella variabilis</name>
    <name type="common">Green alga</name>
    <dbReference type="NCBI Taxonomy" id="554065"/>
    <lineage>
        <taxon>Eukaryota</taxon>
        <taxon>Viridiplantae</taxon>
        <taxon>Chlorophyta</taxon>
        <taxon>core chlorophytes</taxon>
        <taxon>Trebouxiophyceae</taxon>
        <taxon>Chlorellales</taxon>
        <taxon>Chlorellaceae</taxon>
        <taxon>Chlorella clade</taxon>
        <taxon>Chlorella</taxon>
    </lineage>
</organism>
<feature type="compositionally biased region" description="Basic residues" evidence="2">
    <location>
        <begin position="506"/>
        <end position="515"/>
    </location>
</feature>
<dbReference type="GeneID" id="17352586"/>
<dbReference type="FunCoup" id="E1ZLI3">
    <property type="interactions" value="1409"/>
</dbReference>
<evidence type="ECO:0000313" key="3">
    <source>
        <dbReference type="EMBL" id="EFN53272.1"/>
    </source>
</evidence>
<evidence type="ECO:0000313" key="4">
    <source>
        <dbReference type="Proteomes" id="UP000008141"/>
    </source>
</evidence>
<gene>
    <name evidence="3" type="ORF">CHLNCDRAFT_58658</name>
</gene>
<dbReference type="RefSeq" id="XP_005845374.1">
    <property type="nucleotide sequence ID" value="XM_005845312.1"/>
</dbReference>